<reference evidence="2" key="1">
    <citation type="journal article" date="2022" name="bioRxiv">
        <title>Discovery and biosynthetic assessment of Streptomyces ortus sp nov. isolated from a deep-sea sponge.</title>
        <authorList>
            <person name="Williams S.E."/>
        </authorList>
    </citation>
    <scope>NUCLEOTIDE SEQUENCE</scope>
    <source>
        <strain evidence="2">A15ISP2-DRY2</strain>
    </source>
</reference>
<feature type="region of interest" description="Disordered" evidence="1">
    <location>
        <begin position="255"/>
        <end position="284"/>
    </location>
</feature>
<dbReference type="Proteomes" id="UP001165590">
    <property type="component" value="Unassembled WGS sequence"/>
</dbReference>
<proteinExistence type="predicted"/>
<evidence type="ECO:0000313" key="3">
    <source>
        <dbReference type="Proteomes" id="UP001165590"/>
    </source>
</evidence>
<feature type="region of interest" description="Disordered" evidence="1">
    <location>
        <begin position="95"/>
        <end position="157"/>
    </location>
</feature>
<dbReference type="Pfam" id="PF13730">
    <property type="entry name" value="HTH_36"/>
    <property type="match status" value="1"/>
</dbReference>
<sequence>MSIKAMTWAMQEAPVEDAGPAHVLLILADHANDDGTGAFPSVDTIVWKTRMGERTVQRHLRTLEEQGLIRKGNQKLAELYIEREDRRPTVYDLDLARCRPPRERGANLTPRSSASSTDGVPNSTERGANLAPEPSFEPSGKKNQPPTPQSAAAEVADAPGQVGHQVLQEEAKDAAAGGAEYASAVAAITSHMQWQPQASTQRKLTDILHTLVPDLQQLPDVVDRSSGWIARPERLSSGAFRGRIRTLKKQIDSGVTPLHRKGLNRSPASPEGHEDVSSDLKYGW</sequence>
<evidence type="ECO:0000313" key="2">
    <source>
        <dbReference type="EMBL" id="MCX4232822.1"/>
    </source>
</evidence>
<comment type="caution">
    <text evidence="2">The sequence shown here is derived from an EMBL/GenBank/DDBJ whole genome shotgun (WGS) entry which is preliminary data.</text>
</comment>
<name>A0ABT3UZ00_9ACTN</name>
<feature type="compositionally biased region" description="Basic and acidic residues" evidence="1">
    <location>
        <begin position="95"/>
        <end position="105"/>
    </location>
</feature>
<feature type="compositionally biased region" description="Polar residues" evidence="1">
    <location>
        <begin position="109"/>
        <end position="126"/>
    </location>
</feature>
<dbReference type="Gene3D" id="1.10.10.10">
    <property type="entry name" value="Winged helix-like DNA-binding domain superfamily/Winged helix DNA-binding domain"/>
    <property type="match status" value="1"/>
</dbReference>
<dbReference type="EMBL" id="JAIFZO010000002">
    <property type="protein sequence ID" value="MCX4232822.1"/>
    <property type="molecule type" value="Genomic_DNA"/>
</dbReference>
<evidence type="ECO:0000256" key="1">
    <source>
        <dbReference type="SAM" id="MobiDB-lite"/>
    </source>
</evidence>
<dbReference type="InterPro" id="IPR036388">
    <property type="entry name" value="WH-like_DNA-bd_sf"/>
</dbReference>
<keyword evidence="3" id="KW-1185">Reference proteome</keyword>
<gene>
    <name evidence="2" type="ORF">K3769_08540</name>
</gene>
<protein>
    <submittedName>
        <fullName evidence="2">Helix-turn-helix domain-containing protein</fullName>
    </submittedName>
</protein>
<organism evidence="2 3">
    <name type="scientific">Streptomyces ortus</name>
    <dbReference type="NCBI Taxonomy" id="2867268"/>
    <lineage>
        <taxon>Bacteria</taxon>
        <taxon>Bacillati</taxon>
        <taxon>Actinomycetota</taxon>
        <taxon>Actinomycetes</taxon>
        <taxon>Kitasatosporales</taxon>
        <taxon>Streptomycetaceae</taxon>
        <taxon>Streptomyces</taxon>
    </lineage>
</organism>
<dbReference type="RefSeq" id="WP_267025829.1">
    <property type="nucleotide sequence ID" value="NZ_JAIFZO010000002.1"/>
</dbReference>
<accession>A0ABT3UZ00</accession>